<protein>
    <recommendedName>
        <fullName evidence="3">Chromosome partitioning protein ParB</fullName>
    </recommendedName>
</protein>
<dbReference type="NCBIfam" id="TIGR03764">
    <property type="entry name" value="ICE_PFGI_1_parB"/>
    <property type="match status" value="1"/>
</dbReference>
<dbReference type="EMBL" id="AAGSEK010000017">
    <property type="protein sequence ID" value="EBR4141952.1"/>
    <property type="molecule type" value="Genomic_DNA"/>
</dbReference>
<dbReference type="SUPFAM" id="SSF110849">
    <property type="entry name" value="ParB/Sulfiredoxin"/>
    <property type="match status" value="1"/>
</dbReference>
<dbReference type="AlphaFoldDB" id="A0A5U7LT68"/>
<evidence type="ECO:0008006" key="3">
    <source>
        <dbReference type="Google" id="ProtNLM"/>
    </source>
</evidence>
<dbReference type="InterPro" id="IPR022304">
    <property type="entry name" value="ICE_PFGI_1_ParB"/>
</dbReference>
<feature type="region of interest" description="Disordered" evidence="1">
    <location>
        <begin position="300"/>
        <end position="354"/>
    </location>
</feature>
<feature type="compositionally biased region" description="Basic and acidic residues" evidence="1">
    <location>
        <begin position="311"/>
        <end position="322"/>
    </location>
</feature>
<proteinExistence type="predicted"/>
<gene>
    <name evidence="2" type="ORF">BVJ40_11515</name>
</gene>
<accession>A0A5U7LT68</accession>
<comment type="caution">
    <text evidence="2">The sequence shown here is derived from an EMBL/GenBank/DDBJ whole genome shotgun (WGS) entry which is preliminary data.</text>
</comment>
<evidence type="ECO:0000256" key="1">
    <source>
        <dbReference type="SAM" id="MobiDB-lite"/>
    </source>
</evidence>
<evidence type="ECO:0000313" key="2">
    <source>
        <dbReference type="EMBL" id="EBR4141952.1"/>
    </source>
</evidence>
<sequence>MNNDQGTLVSVSLDQLRAFDLNPRITRNPKYDEIRESIRNRGLDHPPQITRRPGEAFYIIASGGNTRLAILNDLWLETHDKKYWNITCLFRQWTAESMEKGNLNCLLGHLVEGEMRGDLTFIERALAVQNAINLYQNFNEGCSQNEMVKMLEQAGYPVSQTALSIMSATITLLLPYIPDLLYSGLTRRNINQLLTLRSNGEKFWDKFCQELPSQTEHNLPLFDDIFAMALTSFNGPAAGFSLEHIQDELTGLISQTLNIDYNTVALVTDARAQKRNAILGSEPVPELPDISEQRRVDLKYQKTSDFSQQKENGRSDVDDGTRLDLQAGDDSEYHDEGNSNTPEQPAAERRSLSGIPQEISATETSTTENSFHLSPSLPDTPESLASLIDQTAWELAGNAGLEFLVSPTNTGLFDIATPAENLTNEGKIYWQLLAFLAGKLPGSAIVWRQMIVGTPDALAGFSEETLLKIFQIIRYIRRLYEEQHRGDNT</sequence>
<dbReference type="InterPro" id="IPR036086">
    <property type="entry name" value="ParB/Sulfiredoxin_sf"/>
</dbReference>
<reference evidence="2" key="1">
    <citation type="submission" date="2018-07" db="EMBL/GenBank/DDBJ databases">
        <authorList>
            <consortium name="PulseNet: The National Subtyping Network for Foodborne Disease Surveillance"/>
            <person name="Tarr C.L."/>
            <person name="Trees E."/>
            <person name="Katz L.S."/>
            <person name="Carleton-Romer H.A."/>
            <person name="Stroika S."/>
            <person name="Kucerova Z."/>
            <person name="Roache K.F."/>
            <person name="Sabol A.L."/>
            <person name="Besser J."/>
            <person name="Gerner-Smidt P."/>
        </authorList>
    </citation>
    <scope>NUCLEOTIDE SEQUENCE</scope>
    <source>
        <strain evidence="2">PNUSAS006765</strain>
    </source>
</reference>
<organism evidence="2">
    <name type="scientific">Salmonella enterica</name>
    <name type="common">Salmonella choleraesuis</name>
    <dbReference type="NCBI Taxonomy" id="28901"/>
    <lineage>
        <taxon>Bacteria</taxon>
        <taxon>Pseudomonadati</taxon>
        <taxon>Pseudomonadota</taxon>
        <taxon>Gammaproteobacteria</taxon>
        <taxon>Enterobacterales</taxon>
        <taxon>Enterobacteriaceae</taxon>
        <taxon>Salmonella</taxon>
    </lineage>
</organism>
<name>A0A5U7LT68_SALER</name>